<protein>
    <recommendedName>
        <fullName evidence="6">Glutamyl-tRNA synthetase</fullName>
    </recommendedName>
</protein>
<dbReference type="PANTHER" id="PTHR32083">
    <property type="entry name" value="CILIA AND FLAGELLA-ASSOCIATED PROTEIN 58-RELATED"/>
    <property type="match status" value="1"/>
</dbReference>
<keyword evidence="3" id="KW-0472">Membrane</keyword>
<evidence type="ECO:0000313" key="4">
    <source>
        <dbReference type="EMBL" id="MBE7693931.1"/>
    </source>
</evidence>
<feature type="compositionally biased region" description="Basic and acidic residues" evidence="2">
    <location>
        <begin position="736"/>
        <end position="762"/>
    </location>
</feature>
<feature type="compositionally biased region" description="Basic and acidic residues" evidence="2">
    <location>
        <begin position="959"/>
        <end position="974"/>
    </location>
</feature>
<name>A0AAP1RCQ1_9FLAO</name>
<reference evidence="4 5" key="1">
    <citation type="journal article" date="2020" name="Int. J. Syst. Evol. Microbiol.">
        <title>Tenacibaculum piscium sp. nov., isolated from skin ulcers of sea-farmed fish, and description of Tenacibaculum finnmarkense sp. nov. with subdivision into genomovars finnmarkense and ulcerans.</title>
        <authorList>
            <person name="Olsen A.B."/>
            <person name="Spilsberg B."/>
            <person name="Nilsen H.K."/>
            <person name="Lagesen K."/>
            <person name="Gulla S."/>
            <person name="Avendano-Herrera R."/>
            <person name="Irgang R."/>
            <person name="Duchaud E."/>
            <person name="Colquhoun D.J."/>
        </authorList>
    </citation>
    <scope>NUCLEOTIDE SEQUENCE [LARGE SCALE GENOMIC DNA]</scope>
    <source>
        <strain evidence="4 5">TNO037</strain>
    </source>
</reference>
<feature type="region of interest" description="Disordered" evidence="2">
    <location>
        <begin position="938"/>
        <end position="974"/>
    </location>
</feature>
<dbReference type="GO" id="GO:0005856">
    <property type="term" value="C:cytoskeleton"/>
    <property type="evidence" value="ECO:0007669"/>
    <property type="project" value="TreeGrafter"/>
</dbReference>
<feature type="compositionally biased region" description="Low complexity" evidence="2">
    <location>
        <begin position="763"/>
        <end position="776"/>
    </location>
</feature>
<feature type="region of interest" description="Disordered" evidence="2">
    <location>
        <begin position="664"/>
        <end position="700"/>
    </location>
</feature>
<keyword evidence="3" id="KW-0812">Transmembrane</keyword>
<feature type="region of interest" description="Disordered" evidence="2">
    <location>
        <begin position="736"/>
        <end position="780"/>
    </location>
</feature>
<evidence type="ECO:0008006" key="6">
    <source>
        <dbReference type="Google" id="ProtNLM"/>
    </source>
</evidence>
<feature type="compositionally biased region" description="Basic and acidic residues" evidence="2">
    <location>
        <begin position="938"/>
        <end position="952"/>
    </location>
</feature>
<dbReference type="EMBL" id="WXXV01000001">
    <property type="protein sequence ID" value="MBE7693931.1"/>
    <property type="molecule type" value="Genomic_DNA"/>
</dbReference>
<sequence>MENFSKIEQKLQQFSKKYYTSELIKGSILFISLGLLYLLFTLFIEHFLWLKPNARTLLFWLFIIVQLFLLIRFICFPIFKIIGLKQGISFEEASKIIGNHFPEVQDKLLNLLQLKQNDTKSDLLIASINQKSEEIQPISFNKAIDFKTNIRYLKYALIPLIIWGLFFLTGTSKQLSESFNRVVNHSVVYKAPADFYFNITAKNLTVIKGKDITVYIQTTGKAVPEQAKIHFNEQQYFFKNEGNGLFSYTFTQVQKPVDFYASANAITSDVFKIAVINTPSIQNISVHLTYPKYIKKKNEIIKNTGNIIVPQGTLVKWAVKTSQTDSVHFISNNKRFAFLKDTKNKFQFKKQVKKALNYQISTSNKNLKEYEKLQFSIGVTKDEHPTIHVKSNIDSISRGNAQFVGQIADDYGFKKLELVYYDKNNSQQNKQFKKIKLTKNTLQTFFFEFPDSLNLQKGIDYELYFQVFDNDIINGSKKTKSQKFSYRQKTKNEIDTELLQEQRNHIQHLENSLNKQEQQKKSLEKIQFELQNKKNVSWNDQKKIKNLIKRQNQYKKMMQRQTDNLKQNFSEKKEKNEALQQKKIDLKKRIEELKKLDKQQKLLDELKKLAEKLNREDLLKKTKELAEQNKQQEKSLERILEMTKRFYMEQKMQKLADNLKDLSKKQKDLSEKESPKEADKKASEEKIKEEQQKINNGFQKVKKELNDLKKDNKSLKSPMKIPAMDTLAKKTQEELNKAEENLEKKNEPESKKNQKKASDKMQEMSQKMQKSMQQMSAENDQENMEGLRQVLENLIMFSFNQEALMTVFSKSNSSHPNFGKNLQKQHHLKTYFEHIDDSLFVLSIKNPKITSKIQDQLSLAHYNLNESLESFADNKFQQGITSQRYIMTAANTLADMLSNALDAMKNPKPGSGKGKGKGKSFSLPDIIKKQSELMKKMQDGMKKGGKPKDGKGGKKKGNKPGEKEGGNKKGEGQGEKLNGELYQIYKEQAQLRQQLEKALQEQKKQGAGHGKGKNKSAEKAIKKMEQLENDILEKGFTQKNIDRMQQLKYQLLKLDKATFEQNKDKKRKSDANLKEFHSKNIKKLKFQKLFYKQTEILNRQSLPLQPDYKKKVQEYFSLPKSNK</sequence>
<feature type="region of interest" description="Disordered" evidence="2">
    <location>
        <begin position="904"/>
        <end position="923"/>
    </location>
</feature>
<evidence type="ECO:0000256" key="3">
    <source>
        <dbReference type="SAM" id="Phobius"/>
    </source>
</evidence>
<accession>A0AAP1RCQ1</accession>
<feature type="compositionally biased region" description="Basic and acidic residues" evidence="2">
    <location>
        <begin position="664"/>
        <end position="692"/>
    </location>
</feature>
<keyword evidence="3" id="KW-1133">Transmembrane helix</keyword>
<gene>
    <name evidence="4" type="ORF">F7645_00570</name>
</gene>
<evidence type="ECO:0000256" key="2">
    <source>
        <dbReference type="SAM" id="MobiDB-lite"/>
    </source>
</evidence>
<dbReference type="AlphaFoldDB" id="A0AAP1RCQ1"/>
<feature type="transmembrane region" description="Helical" evidence="3">
    <location>
        <begin position="56"/>
        <end position="79"/>
    </location>
</feature>
<dbReference type="RefSeq" id="WP_101955285.1">
    <property type="nucleotide sequence ID" value="NZ_JAJHTL010000002.1"/>
</dbReference>
<comment type="caution">
    <text evidence="4">The sequence shown here is derived from an EMBL/GenBank/DDBJ whole genome shotgun (WGS) entry which is preliminary data.</text>
</comment>
<organism evidence="4 5">
    <name type="scientific">Tenacibaculum finnmarkense genomovar finnmarkense</name>
    <dbReference type="NCBI Taxonomy" id="1458503"/>
    <lineage>
        <taxon>Bacteria</taxon>
        <taxon>Pseudomonadati</taxon>
        <taxon>Bacteroidota</taxon>
        <taxon>Flavobacteriia</taxon>
        <taxon>Flavobacteriales</taxon>
        <taxon>Flavobacteriaceae</taxon>
        <taxon>Tenacibaculum</taxon>
        <taxon>Tenacibaculum finnmarkense</taxon>
    </lineage>
</organism>
<dbReference type="PANTHER" id="PTHR32083:SF48">
    <property type="entry name" value="TRANS-GOLGI NETWORK-LOCALIZED SYP41-INTERACTING PROTEIN 1"/>
    <property type="match status" value="1"/>
</dbReference>
<feature type="compositionally biased region" description="Basic and acidic residues" evidence="2">
    <location>
        <begin position="995"/>
        <end position="1004"/>
    </location>
</feature>
<keyword evidence="1" id="KW-0175">Coiled coil</keyword>
<feature type="region of interest" description="Disordered" evidence="2">
    <location>
        <begin position="995"/>
        <end position="1018"/>
    </location>
</feature>
<evidence type="ECO:0000256" key="1">
    <source>
        <dbReference type="ARBA" id="ARBA00023054"/>
    </source>
</evidence>
<evidence type="ECO:0000313" key="5">
    <source>
        <dbReference type="Proteomes" id="UP000806077"/>
    </source>
</evidence>
<dbReference type="Proteomes" id="UP000806077">
    <property type="component" value="Unassembled WGS sequence"/>
</dbReference>
<feature type="transmembrane region" description="Helical" evidence="3">
    <location>
        <begin position="152"/>
        <end position="170"/>
    </location>
</feature>
<feature type="transmembrane region" description="Helical" evidence="3">
    <location>
        <begin position="23"/>
        <end position="44"/>
    </location>
</feature>
<proteinExistence type="predicted"/>
<keyword evidence="5" id="KW-1185">Reference proteome</keyword>